<evidence type="ECO:0000313" key="2">
    <source>
        <dbReference type="Proteomes" id="UP001151760"/>
    </source>
</evidence>
<dbReference type="SUPFAM" id="SSF50630">
    <property type="entry name" value="Acid proteases"/>
    <property type="match status" value="1"/>
</dbReference>
<protein>
    <submittedName>
        <fullName evidence="1">RNA-directed DNA polymerase, eukaryota, reverse transcriptase zinc-binding domain protein</fullName>
    </submittedName>
</protein>
<dbReference type="Gene3D" id="2.40.70.10">
    <property type="entry name" value="Acid Proteases"/>
    <property type="match status" value="1"/>
</dbReference>
<dbReference type="PANTHER" id="PTHR33067:SF9">
    <property type="entry name" value="RNA-DIRECTED DNA POLYMERASE"/>
    <property type="match status" value="1"/>
</dbReference>
<dbReference type="EMBL" id="BQNB010014822">
    <property type="protein sequence ID" value="GJT32809.1"/>
    <property type="molecule type" value="Genomic_DNA"/>
</dbReference>
<keyword evidence="1" id="KW-0695">RNA-directed DNA polymerase</keyword>
<dbReference type="PANTHER" id="PTHR33067">
    <property type="entry name" value="RNA-DIRECTED DNA POLYMERASE-RELATED"/>
    <property type="match status" value="1"/>
</dbReference>
<proteinExistence type="predicted"/>
<dbReference type="GO" id="GO:0003964">
    <property type="term" value="F:RNA-directed DNA polymerase activity"/>
    <property type="evidence" value="ECO:0007669"/>
    <property type="project" value="UniProtKB-KW"/>
</dbReference>
<reference evidence="1" key="1">
    <citation type="journal article" date="2022" name="Int. J. Mol. Sci.">
        <title>Draft Genome of Tanacetum Coccineum: Genomic Comparison of Closely Related Tanacetum-Family Plants.</title>
        <authorList>
            <person name="Yamashiro T."/>
            <person name="Shiraishi A."/>
            <person name="Nakayama K."/>
            <person name="Satake H."/>
        </authorList>
    </citation>
    <scope>NUCLEOTIDE SEQUENCE</scope>
</reference>
<gene>
    <name evidence="1" type="ORF">Tco_0923228</name>
</gene>
<dbReference type="InterPro" id="IPR021109">
    <property type="entry name" value="Peptidase_aspartic_dom_sf"/>
</dbReference>
<evidence type="ECO:0000313" key="1">
    <source>
        <dbReference type="EMBL" id="GJT32809.1"/>
    </source>
</evidence>
<reference evidence="1" key="2">
    <citation type="submission" date="2022-01" db="EMBL/GenBank/DDBJ databases">
        <authorList>
            <person name="Yamashiro T."/>
            <person name="Shiraishi A."/>
            <person name="Satake H."/>
            <person name="Nakayama K."/>
        </authorList>
    </citation>
    <scope>NUCLEOTIDE SEQUENCE</scope>
</reference>
<keyword evidence="1" id="KW-0808">Transferase</keyword>
<organism evidence="1 2">
    <name type="scientific">Tanacetum coccineum</name>
    <dbReference type="NCBI Taxonomy" id="301880"/>
    <lineage>
        <taxon>Eukaryota</taxon>
        <taxon>Viridiplantae</taxon>
        <taxon>Streptophyta</taxon>
        <taxon>Embryophyta</taxon>
        <taxon>Tracheophyta</taxon>
        <taxon>Spermatophyta</taxon>
        <taxon>Magnoliopsida</taxon>
        <taxon>eudicotyledons</taxon>
        <taxon>Gunneridae</taxon>
        <taxon>Pentapetalae</taxon>
        <taxon>asterids</taxon>
        <taxon>campanulids</taxon>
        <taxon>Asterales</taxon>
        <taxon>Asteraceae</taxon>
        <taxon>Asteroideae</taxon>
        <taxon>Anthemideae</taxon>
        <taxon>Anthemidinae</taxon>
        <taxon>Tanacetum</taxon>
    </lineage>
</organism>
<keyword evidence="1" id="KW-0548">Nucleotidyltransferase</keyword>
<keyword evidence="2" id="KW-1185">Reference proteome</keyword>
<sequence length="465" mass="53100">MGACTSPDTTKIQDPIHLIDTLLTNEATTDQVAQDEDEEPTKVLPCQLPPKELNLGSFTLPCTIGSLDFYAMADLGSSVNVMLRAICEYLKLTNLKKTNMLVEMADMTKRAPLGITENILVRIDKFLFSLDFVIIDKTPNETMILGRPFLATIHAKINVFDKEISLGIGNDRDDIHSNHAISNVPSLSPDNEKFNSLYDRSPNNVQEQCKNKKKIRLDENIPIAYFCRPIKQEYNGTLKMWPSCDPNKRGGGLSFPDFLLVRYGDSQEDDLIWDRSEGSLVKSWIIDCFEGDIGPAKDPRARSFDDYKWVLDLEIDQLANEYELGIGKKGHILEEIWENYKQVQGDDTYWWYNHWLEEDKKQEIREEVYDPPKVHLETFEVTRYSFDSGNSFVCVTKETYDTLSLGERKRIKVLAAKRENSIPSRLVIVWTCEDLELSSWRLNTSGAAELTVLSSNQSVEFVLLV</sequence>
<dbReference type="Proteomes" id="UP001151760">
    <property type="component" value="Unassembled WGS sequence"/>
</dbReference>
<comment type="caution">
    <text evidence="1">The sequence shown here is derived from an EMBL/GenBank/DDBJ whole genome shotgun (WGS) entry which is preliminary data.</text>
</comment>
<accession>A0ABQ5D1E2</accession>
<dbReference type="CDD" id="cd00303">
    <property type="entry name" value="retropepsin_like"/>
    <property type="match status" value="1"/>
</dbReference>
<name>A0ABQ5D1E2_9ASTR</name>